<dbReference type="PANTHER" id="PTHR24403:SF109">
    <property type="entry name" value="ZINC FINGER PROTEIN 845-LIKE"/>
    <property type="match status" value="1"/>
</dbReference>
<gene>
    <name evidence="7" type="ORF">HPBE_LOCUS5518</name>
</gene>
<feature type="domain" description="C2H2-type" evidence="6">
    <location>
        <begin position="555"/>
        <end position="576"/>
    </location>
</feature>
<feature type="compositionally biased region" description="Acidic residues" evidence="5">
    <location>
        <begin position="432"/>
        <end position="442"/>
    </location>
</feature>
<feature type="domain" description="C2H2-type" evidence="6">
    <location>
        <begin position="337"/>
        <end position="359"/>
    </location>
</feature>
<feature type="region of interest" description="Disordered" evidence="5">
    <location>
        <begin position="213"/>
        <end position="233"/>
    </location>
</feature>
<keyword evidence="4" id="KW-0862">Zinc</keyword>
<dbReference type="GO" id="GO:0005634">
    <property type="term" value="C:nucleus"/>
    <property type="evidence" value="ECO:0007669"/>
    <property type="project" value="TreeGrafter"/>
</dbReference>
<evidence type="ECO:0000256" key="4">
    <source>
        <dbReference type="ARBA" id="ARBA00022833"/>
    </source>
</evidence>
<evidence type="ECO:0000259" key="6">
    <source>
        <dbReference type="SMART" id="SM00355"/>
    </source>
</evidence>
<dbReference type="InterPro" id="IPR050688">
    <property type="entry name" value="Zinc_finger/UBP_domain"/>
</dbReference>
<reference evidence="9" key="2">
    <citation type="submission" date="2019-09" db="UniProtKB">
        <authorList>
            <consortium name="WormBaseParasite"/>
        </authorList>
    </citation>
    <scope>IDENTIFICATION</scope>
</reference>
<feature type="domain" description="C2H2-type" evidence="6">
    <location>
        <begin position="493"/>
        <end position="518"/>
    </location>
</feature>
<feature type="domain" description="C2H2-type" evidence="6">
    <location>
        <begin position="678"/>
        <end position="701"/>
    </location>
</feature>
<evidence type="ECO:0000313" key="9">
    <source>
        <dbReference type="WBParaSite" id="HPBE_0000551701-mRNA-1"/>
    </source>
</evidence>
<keyword evidence="1" id="KW-0479">Metal-binding</keyword>
<organism evidence="7">
    <name type="scientific">Heligmosomoides polygyrus</name>
    <name type="common">Parasitic roundworm</name>
    <dbReference type="NCBI Taxonomy" id="6339"/>
    <lineage>
        <taxon>Eukaryota</taxon>
        <taxon>Metazoa</taxon>
        <taxon>Ecdysozoa</taxon>
        <taxon>Nematoda</taxon>
        <taxon>Chromadorea</taxon>
        <taxon>Rhabditida</taxon>
        <taxon>Rhabditina</taxon>
        <taxon>Rhabditomorpha</taxon>
        <taxon>Strongyloidea</taxon>
        <taxon>Heligmosomidae</taxon>
        <taxon>Heligmosomoides</taxon>
    </lineage>
</organism>
<dbReference type="InterPro" id="IPR013087">
    <property type="entry name" value="Znf_C2H2_type"/>
</dbReference>
<dbReference type="AlphaFoldDB" id="A0A3P7Y2I0"/>
<feature type="region of interest" description="Disordered" evidence="5">
    <location>
        <begin position="411"/>
        <end position="453"/>
    </location>
</feature>
<dbReference type="WBParaSite" id="HPBE_0000551701-mRNA-1">
    <property type="protein sequence ID" value="HPBE_0000551701-mRNA-1"/>
    <property type="gene ID" value="HPBE_0000551701"/>
</dbReference>
<dbReference type="SMART" id="SM00355">
    <property type="entry name" value="ZnF_C2H2"/>
    <property type="match status" value="7"/>
</dbReference>
<dbReference type="PANTHER" id="PTHR24403">
    <property type="entry name" value="ZINC FINGER PROTEIN"/>
    <property type="match status" value="1"/>
</dbReference>
<dbReference type="Proteomes" id="UP000050761">
    <property type="component" value="Unassembled WGS sequence"/>
</dbReference>
<reference evidence="7 8" key="1">
    <citation type="submission" date="2018-11" db="EMBL/GenBank/DDBJ databases">
        <authorList>
            <consortium name="Pathogen Informatics"/>
        </authorList>
    </citation>
    <scope>NUCLEOTIDE SEQUENCE [LARGE SCALE GENOMIC DNA]</scope>
</reference>
<evidence type="ECO:0000256" key="1">
    <source>
        <dbReference type="ARBA" id="ARBA00022723"/>
    </source>
</evidence>
<evidence type="ECO:0000256" key="3">
    <source>
        <dbReference type="ARBA" id="ARBA00022771"/>
    </source>
</evidence>
<dbReference type="GO" id="GO:0045944">
    <property type="term" value="P:positive regulation of transcription by RNA polymerase II"/>
    <property type="evidence" value="ECO:0007669"/>
    <property type="project" value="TreeGrafter"/>
</dbReference>
<feature type="domain" description="C2H2-type" evidence="6">
    <location>
        <begin position="584"/>
        <end position="608"/>
    </location>
</feature>
<accession>A0A3P7Y2I0</accession>
<dbReference type="EMBL" id="UZAH01025487">
    <property type="protein sequence ID" value="VDO64884.1"/>
    <property type="molecule type" value="Genomic_DNA"/>
</dbReference>
<keyword evidence="8" id="KW-1185">Reference proteome</keyword>
<keyword evidence="2" id="KW-0677">Repeat</keyword>
<dbReference type="OrthoDB" id="3561125at2759"/>
<proteinExistence type="predicted"/>
<dbReference type="GO" id="GO:0008270">
    <property type="term" value="F:zinc ion binding"/>
    <property type="evidence" value="ECO:0007669"/>
    <property type="project" value="UniProtKB-KW"/>
</dbReference>
<evidence type="ECO:0000256" key="5">
    <source>
        <dbReference type="SAM" id="MobiDB-lite"/>
    </source>
</evidence>
<protein>
    <submittedName>
        <fullName evidence="9">C2H2-type domain-containing protein</fullName>
    </submittedName>
</protein>
<evidence type="ECO:0000313" key="8">
    <source>
        <dbReference type="Proteomes" id="UP000050761"/>
    </source>
</evidence>
<feature type="domain" description="C2H2-type" evidence="6">
    <location>
        <begin position="115"/>
        <end position="139"/>
    </location>
</feature>
<keyword evidence="3" id="KW-0863">Zinc-finger</keyword>
<sequence>MDTSPDDDSSNESTSAEPLDLASVLSAFINNGTSASLVKEEDGASFTDDVKPNRKRTAVSPDVIHTKRRNGWSKGHHLEVCKIEVCNTARQRHVFMVHVKKEDMYQNVYDDSYTFRCPQCDYLNSNSVWEAKKHCTSQHGRGVEPISNEEKHKGLILMWNKRCFPDWKQKRPQWWSADDSSSVKENRDMKLEKMDNDEVTALIREAILRREPGDSIVRDEDRDDSEPRTPVPEGLHIDDRTCHLCWEESRYPGRHIAQKHLRKPLYECPVCEGFGSYEGCTVMKHIHKVHPDCPEAQPVSNLERYADEIRDLQNRCFPNRPMKLVRPKESTRPRERHHCKICGSQVAQSDRQRHVYHRHLKRTRIFEKEIDQLNEECFPGWQHRRKPFWWLDNDDKKLEIKREELEVEIEDKIDEVSDDSGKESSPSSSGNDMDDSVFDDSADSQNKDSIGQPMKRVSEGKFSKFLQLCLKEFKPTSNFLRHVAKDHLDMPLFQCAMCDWGAADAYEVKAHMVKVRKHCCTRYDALKPFPKDRVFQPGTLEKKKESTMVSDETKVTCQECFQEMKTEDRQIHVYRHHLKEPRLYECPLCDFSHHACSSDVRAHIKFTHRENPDVMPRANLMQHSQQIAEWNDRCFPGWINRKLPASVMEDFNRCRLCDEDVRQTSRHIAEAHLMIQLHQCPLCEYGAPESRLVKRHLRNNHDEVEMEPIANVVVRRADFSALHDKCFPGRPKRLSNITISGTDLLIDAD</sequence>
<evidence type="ECO:0000256" key="2">
    <source>
        <dbReference type="ARBA" id="ARBA00022737"/>
    </source>
</evidence>
<feature type="domain" description="C2H2-type" evidence="6">
    <location>
        <begin position="266"/>
        <end position="290"/>
    </location>
</feature>
<evidence type="ECO:0000313" key="7">
    <source>
        <dbReference type="EMBL" id="VDO64884.1"/>
    </source>
</evidence>
<name>A0A3P7Y2I0_HELPZ</name>